<evidence type="ECO:0000313" key="1">
    <source>
        <dbReference type="EMBL" id="KAI9554972.1"/>
    </source>
</evidence>
<evidence type="ECO:0000313" key="2">
    <source>
        <dbReference type="Proteomes" id="UP000820818"/>
    </source>
</evidence>
<reference evidence="1 2" key="1">
    <citation type="submission" date="2022-05" db="EMBL/GenBank/DDBJ databases">
        <title>A multi-omics perspective on studying reproductive biology in Daphnia sinensis.</title>
        <authorList>
            <person name="Jia J."/>
        </authorList>
    </citation>
    <scope>NUCLEOTIDE SEQUENCE [LARGE SCALE GENOMIC DNA]</scope>
    <source>
        <strain evidence="1 2">WSL</strain>
    </source>
</reference>
<keyword evidence="2" id="KW-1185">Reference proteome</keyword>
<dbReference type="AlphaFoldDB" id="A0AAD5PQ35"/>
<gene>
    <name evidence="1" type="ORF">GHT06_020261</name>
</gene>
<comment type="caution">
    <text evidence="1">The sequence shown here is derived from an EMBL/GenBank/DDBJ whole genome shotgun (WGS) entry which is preliminary data.</text>
</comment>
<proteinExistence type="predicted"/>
<dbReference type="EMBL" id="WJBH02000008">
    <property type="protein sequence ID" value="KAI9554972.1"/>
    <property type="molecule type" value="Genomic_DNA"/>
</dbReference>
<accession>A0AAD5PQ35</accession>
<organism evidence="1 2">
    <name type="scientific">Daphnia sinensis</name>
    <dbReference type="NCBI Taxonomy" id="1820382"/>
    <lineage>
        <taxon>Eukaryota</taxon>
        <taxon>Metazoa</taxon>
        <taxon>Ecdysozoa</taxon>
        <taxon>Arthropoda</taxon>
        <taxon>Crustacea</taxon>
        <taxon>Branchiopoda</taxon>
        <taxon>Diplostraca</taxon>
        <taxon>Cladocera</taxon>
        <taxon>Anomopoda</taxon>
        <taxon>Daphniidae</taxon>
        <taxon>Daphnia</taxon>
        <taxon>Daphnia similis group</taxon>
    </lineage>
</organism>
<sequence length="183" mass="20673">MVADHLANLRRTERDGSILKNVYSVPEKMQLIIDGHKQQMLQRIKATTTNLAVTSRYNMGILPWHTYSARSIQSALIRLRSSHNKLNGTISKWDMDTQPNCPHGCTKTKNTSHVLLQCPTYSTAREELKQTLEKLGYPMDVPTLTGVNCSTLKTKNCPKINCFPSQVQPIRKNITVINIPTVK</sequence>
<protein>
    <submittedName>
        <fullName evidence="1">Uncharacterized protein</fullName>
    </submittedName>
</protein>
<name>A0AAD5PQ35_9CRUS</name>
<dbReference type="Proteomes" id="UP000820818">
    <property type="component" value="Linkage Group LG8"/>
</dbReference>